<dbReference type="EMBL" id="CP182909">
    <property type="protein sequence ID" value="XPM63634.1"/>
    <property type="molecule type" value="Genomic_DNA"/>
</dbReference>
<proteinExistence type="predicted"/>
<keyword evidence="2" id="KW-1185">Reference proteome</keyword>
<evidence type="ECO:0000313" key="1">
    <source>
        <dbReference type="EMBL" id="XPM63634.1"/>
    </source>
</evidence>
<keyword evidence="1" id="KW-0418">Kinase</keyword>
<sequence length="90" mass="10129">MLRDEVFSPLTAKQHQKLVTIEQSGQHLLELINDILDLVKIESGKLELQLVPTNIEGLCEASLAFVRQQAHQKQIALSAKIPPSGQNYRR</sequence>
<gene>
    <name evidence="1" type="ORF">BH720_031000</name>
</gene>
<organism evidence="1 2">
    <name type="scientific">Desertifilum tharense IPPAS B-1220</name>
    <dbReference type="NCBI Taxonomy" id="1781255"/>
    <lineage>
        <taxon>Bacteria</taxon>
        <taxon>Bacillati</taxon>
        <taxon>Cyanobacteriota</taxon>
        <taxon>Cyanophyceae</taxon>
        <taxon>Desertifilales</taxon>
        <taxon>Desertifilaceae</taxon>
        <taxon>Desertifilum</taxon>
    </lineage>
</organism>
<protein>
    <submittedName>
        <fullName evidence="1">Sensor histidine kinase</fullName>
        <ecNumber evidence="1">2.7.13.3</ecNumber>
    </submittedName>
</protein>
<name>A0ACD5GSL1_9CYAN</name>
<dbReference type="Proteomes" id="UP000095472">
    <property type="component" value="Chromosome"/>
</dbReference>
<reference evidence="1 2" key="1">
    <citation type="journal article" date="2016" name="Genome Announc.">
        <title>Draft Genome Sequence of the Thermotolerant Cyanobacterium Desertifilum sp. IPPAS B-1220.</title>
        <authorList>
            <person name="Mironov K.S."/>
            <person name="Sinetova M.A."/>
            <person name="Bolatkhan K."/>
            <person name="Zayadan B.K."/>
            <person name="Ustinova V.V."/>
            <person name="Kupriyanova E.V."/>
            <person name="Skrypnik A.N."/>
            <person name="Gogoleva N.E."/>
            <person name="Gogolev Y.V."/>
            <person name="Los D.A."/>
        </authorList>
    </citation>
    <scope>NUCLEOTIDE SEQUENCE [LARGE SCALE GENOMIC DNA]</scope>
    <source>
        <strain evidence="1 2">IPPAS B-1220</strain>
    </source>
</reference>
<keyword evidence="1" id="KW-0808">Transferase</keyword>
<evidence type="ECO:0000313" key="2">
    <source>
        <dbReference type="Proteomes" id="UP000095472"/>
    </source>
</evidence>
<accession>A0ACD5GSL1</accession>
<dbReference type="EC" id="2.7.13.3" evidence="1"/>